<feature type="compositionally biased region" description="Low complexity" evidence="1">
    <location>
        <begin position="525"/>
        <end position="547"/>
    </location>
</feature>
<dbReference type="KEGG" id="bfu:BCIN_18g00170"/>
<reference evidence="2 3" key="2">
    <citation type="journal article" date="2012" name="Eukaryot. Cell">
        <title>Genome update of Botrytis cinerea strains B05.10 and T4.</title>
        <authorList>
            <person name="Staats M."/>
            <person name="van Kan J.A."/>
        </authorList>
    </citation>
    <scope>NUCLEOTIDE SEQUENCE [LARGE SCALE GENOMIC DNA]</scope>
    <source>
        <strain evidence="2 3">B05.10</strain>
    </source>
</reference>
<sequence>MAALAPKPPPPECMIMGYPVYNLRKGNRFDWNPAQKRNITNFIINNHLKKEQCGKGKKDQIPRSQLVPLFSELGFNEFRHMVNNENESIWEIVEEKIRNRMWKVWEGNGRADVKHQEAVLSGVCMKEEDEERVVEEVVPSLRENAALPSAIPRARQQLPYSGPGSGSGFSSSHILTNTTNNHDDGSMITRLRSNAARGNAGNQSAVSVSARAQPALIQTLSPASTAPTQSTNSNGIQQTQEPTVSNINSGPENSVNPFSIYSEQQREEIRLRLERGRRVQIEDEAEVGRALQAPPVPVQQPQTHDQNYGQGQNAAASVAGENNNGGLVTTVFRTIGRLANSSHAPWDLGMGGLSLSNPGCSDNGNGNGNDNGNVESSGDDVIPVSDRMRDLPVPPKGFEGQQHTNLGPGTVGHQDQNRATIPALPLQLPQNPYSQPSPQNPYFQSSLQNPYFQPSSHNPYSQPSQPPQPLQLPQNPYSQPSSQNPYSQPSQPPQPPQNPYSQPSPQTPYSQPSQPPQPPQPPQNPYSQPSPQNPYFQPSSQNPYSQPSQPPQPLQNPYFQPSSQNPYSQPSQPPQPPQNPYFQPSSQNPYSQPSQPPQPPPNPYSYPYYPIASPPQYPYHEGCPPFPPPFPPAPPPAHHQQHDQNAGCSGAHGQSVNGSSVSKLYFIN</sequence>
<protein>
    <submittedName>
        <fullName evidence="2">Uncharacterized protein</fullName>
    </submittedName>
</protein>
<feature type="compositionally biased region" description="Polar residues" evidence="1">
    <location>
        <begin position="401"/>
        <end position="419"/>
    </location>
</feature>
<feature type="compositionally biased region" description="Pro residues" evidence="1">
    <location>
        <begin position="513"/>
        <end position="524"/>
    </location>
</feature>
<feature type="region of interest" description="Disordered" evidence="1">
    <location>
        <begin position="359"/>
        <end position="668"/>
    </location>
</feature>
<evidence type="ECO:0000313" key="3">
    <source>
        <dbReference type="Proteomes" id="UP000001798"/>
    </source>
</evidence>
<dbReference type="Proteomes" id="UP000001798">
    <property type="component" value="Chromosome 18"/>
</dbReference>
<feature type="compositionally biased region" description="Low complexity" evidence="1">
    <location>
        <begin position="425"/>
        <end position="442"/>
    </location>
</feature>
<accession>A0A384K7W2</accession>
<dbReference type="AlphaFoldDB" id="A0A384K7W2"/>
<dbReference type="RefSeq" id="XP_001545292.2">
    <property type="nucleotide sequence ID" value="XM_001545242.2"/>
</dbReference>
<proteinExistence type="predicted"/>
<feature type="region of interest" description="Disordered" evidence="1">
    <location>
        <begin position="297"/>
        <end position="321"/>
    </location>
</feature>
<dbReference type="EMBL" id="CP009822">
    <property type="protein sequence ID" value="ATZ58899.1"/>
    <property type="molecule type" value="Genomic_DNA"/>
</dbReference>
<feature type="region of interest" description="Disordered" evidence="1">
    <location>
        <begin position="222"/>
        <end position="257"/>
    </location>
</feature>
<feature type="compositionally biased region" description="Polar residues" evidence="1">
    <location>
        <begin position="643"/>
        <end position="662"/>
    </location>
</feature>
<feature type="compositionally biased region" description="Low complexity" evidence="1">
    <location>
        <begin position="471"/>
        <end position="489"/>
    </location>
</feature>
<feature type="compositionally biased region" description="Polar residues" evidence="1">
    <location>
        <begin position="443"/>
        <end position="452"/>
    </location>
</feature>
<feature type="compositionally biased region" description="Low complexity" evidence="1">
    <location>
        <begin position="359"/>
        <end position="380"/>
    </location>
</feature>
<name>A0A384K7W2_BOTFB</name>
<reference evidence="2 3" key="3">
    <citation type="journal article" date="2017" name="Mol. Plant Pathol.">
        <title>A gapless genome sequence of the fungus Botrytis cinerea.</title>
        <authorList>
            <person name="Van Kan J.A."/>
            <person name="Stassen J.H."/>
            <person name="Mosbach A."/>
            <person name="Van Der Lee T.A."/>
            <person name="Faino L."/>
            <person name="Farmer A.D."/>
            <person name="Papasotiriou D.G."/>
            <person name="Zhou S."/>
            <person name="Seidl M.F."/>
            <person name="Cottam E."/>
            <person name="Edel D."/>
            <person name="Hahn M."/>
            <person name="Schwartz D.C."/>
            <person name="Dietrich R.A."/>
            <person name="Widdison S."/>
            <person name="Scalliet G."/>
        </authorList>
    </citation>
    <scope>NUCLEOTIDE SEQUENCE [LARGE SCALE GENOMIC DNA]</scope>
    <source>
        <strain evidence="2 3">B05.10</strain>
    </source>
</reference>
<evidence type="ECO:0000313" key="2">
    <source>
        <dbReference type="EMBL" id="ATZ58899.1"/>
    </source>
</evidence>
<reference evidence="2 3" key="1">
    <citation type="journal article" date="2011" name="PLoS Genet.">
        <title>Genomic analysis of the necrotrophic fungal pathogens Sclerotinia sclerotiorum and Botrytis cinerea.</title>
        <authorList>
            <person name="Amselem J."/>
            <person name="Cuomo C.A."/>
            <person name="van Kan J.A."/>
            <person name="Viaud M."/>
            <person name="Benito E.P."/>
            <person name="Couloux A."/>
            <person name="Coutinho P.M."/>
            <person name="de Vries R.P."/>
            <person name="Dyer P.S."/>
            <person name="Fillinger S."/>
            <person name="Fournier E."/>
            <person name="Gout L."/>
            <person name="Hahn M."/>
            <person name="Kohn L."/>
            <person name="Lapalu N."/>
            <person name="Plummer K.M."/>
            <person name="Pradier J.M."/>
            <person name="Quevillon E."/>
            <person name="Sharon A."/>
            <person name="Simon A."/>
            <person name="ten Have A."/>
            <person name="Tudzynski B."/>
            <person name="Tudzynski P."/>
            <person name="Wincker P."/>
            <person name="Andrew M."/>
            <person name="Anthouard V."/>
            <person name="Beever R.E."/>
            <person name="Beffa R."/>
            <person name="Benoit I."/>
            <person name="Bouzid O."/>
            <person name="Brault B."/>
            <person name="Chen Z."/>
            <person name="Choquer M."/>
            <person name="Collemare J."/>
            <person name="Cotton P."/>
            <person name="Danchin E.G."/>
            <person name="Da Silva C."/>
            <person name="Gautier A."/>
            <person name="Giraud C."/>
            <person name="Giraud T."/>
            <person name="Gonzalez C."/>
            <person name="Grossetete S."/>
            <person name="Guldener U."/>
            <person name="Henrissat B."/>
            <person name="Howlett B.J."/>
            <person name="Kodira C."/>
            <person name="Kretschmer M."/>
            <person name="Lappartient A."/>
            <person name="Leroch M."/>
            <person name="Levis C."/>
            <person name="Mauceli E."/>
            <person name="Neuveglise C."/>
            <person name="Oeser B."/>
            <person name="Pearson M."/>
            <person name="Poulain J."/>
            <person name="Poussereau N."/>
            <person name="Quesneville H."/>
            <person name="Rascle C."/>
            <person name="Schumacher J."/>
            <person name="Segurens B."/>
            <person name="Sexton A."/>
            <person name="Silva E."/>
            <person name="Sirven C."/>
            <person name="Soanes D.M."/>
            <person name="Talbot N.J."/>
            <person name="Templeton M."/>
            <person name="Yandava C."/>
            <person name="Yarden O."/>
            <person name="Zeng Q."/>
            <person name="Rollins J.A."/>
            <person name="Lebrun M.H."/>
            <person name="Dickman M."/>
        </authorList>
    </citation>
    <scope>NUCLEOTIDE SEQUENCE [LARGE SCALE GENOMIC DNA]</scope>
    <source>
        <strain evidence="2 3">B05.10</strain>
    </source>
</reference>
<feature type="compositionally biased region" description="Pro residues" evidence="1">
    <location>
        <begin position="624"/>
        <end position="637"/>
    </location>
</feature>
<dbReference type="VEuPathDB" id="FungiDB:Bcin18g00170"/>
<gene>
    <name evidence="2" type="ORF">BCIN_18g00170</name>
</gene>
<feature type="compositionally biased region" description="Low complexity" evidence="1">
    <location>
        <begin position="499"/>
        <end position="512"/>
    </location>
</feature>
<feature type="compositionally biased region" description="Polar residues" evidence="1">
    <location>
        <begin position="303"/>
        <end position="321"/>
    </location>
</feature>
<organism evidence="2 3">
    <name type="scientific">Botryotinia fuckeliana (strain B05.10)</name>
    <name type="common">Noble rot fungus</name>
    <name type="synonym">Botrytis cinerea</name>
    <dbReference type="NCBI Taxonomy" id="332648"/>
    <lineage>
        <taxon>Eukaryota</taxon>
        <taxon>Fungi</taxon>
        <taxon>Dikarya</taxon>
        <taxon>Ascomycota</taxon>
        <taxon>Pezizomycotina</taxon>
        <taxon>Leotiomycetes</taxon>
        <taxon>Helotiales</taxon>
        <taxon>Sclerotiniaceae</taxon>
        <taxon>Botrytis</taxon>
    </lineage>
</organism>
<feature type="compositionally biased region" description="Pro residues" evidence="1">
    <location>
        <begin position="594"/>
        <end position="604"/>
    </location>
</feature>
<feature type="compositionally biased region" description="Low complexity" evidence="1">
    <location>
        <begin position="555"/>
        <end position="570"/>
    </location>
</feature>
<dbReference type="GeneID" id="5425746"/>
<evidence type="ECO:0000256" key="1">
    <source>
        <dbReference type="SAM" id="MobiDB-lite"/>
    </source>
</evidence>
<feature type="compositionally biased region" description="Low complexity" evidence="1">
    <location>
        <begin position="453"/>
        <end position="463"/>
    </location>
</feature>
<feature type="compositionally biased region" description="Low complexity" evidence="1">
    <location>
        <begin position="580"/>
        <end position="593"/>
    </location>
</feature>
<keyword evidence="3" id="KW-1185">Reference proteome</keyword>